<evidence type="ECO:0000259" key="1">
    <source>
        <dbReference type="Pfam" id="PF09836"/>
    </source>
</evidence>
<organism evidence="2 3">
    <name type="scientific">Gluconacetobacter asukensis</name>
    <dbReference type="NCBI Taxonomy" id="1017181"/>
    <lineage>
        <taxon>Bacteria</taxon>
        <taxon>Pseudomonadati</taxon>
        <taxon>Pseudomonadota</taxon>
        <taxon>Alphaproteobacteria</taxon>
        <taxon>Acetobacterales</taxon>
        <taxon>Acetobacteraceae</taxon>
        <taxon>Gluconacetobacter</taxon>
    </lineage>
</organism>
<sequence>MPELIDQSAPIRKSRGDGAVVRDLAQLQAAFANAILDPGMAVPSGLTGPDGRPGARRFAVYRNNVVAGLIETLKAAFPVTCRLVGDEFFAAMARVYVAGEPPRSPIMLDYGAGFSEFIAQFEPAAALPYLRDIARLERSWVEAYHAAEAIPLLPSALARVPPAELPSMRLLLHPSVRIVRSIFPIVAIWQINVDACGTREVNLADGSEDALVTRPDAEVEIRALPVGAAAFIEALLAGSPIVDAMKRGMSVGPCFDLACALTGLFEARAIIGFDRPSRRPGRDA</sequence>
<proteinExistence type="predicted"/>
<dbReference type="Gene3D" id="1.10.150.690">
    <property type="entry name" value="DUF2063"/>
    <property type="match status" value="1"/>
</dbReference>
<feature type="domain" description="Putative DNA-binding" evidence="1">
    <location>
        <begin position="26"/>
        <end position="118"/>
    </location>
</feature>
<evidence type="ECO:0000313" key="2">
    <source>
        <dbReference type="EMBL" id="MBB2171791.1"/>
    </source>
</evidence>
<dbReference type="AlphaFoldDB" id="A0A7W4NZA6"/>
<accession>A0A7W4NZA6</accession>
<reference evidence="2 3" key="1">
    <citation type="submission" date="2020-04" db="EMBL/GenBank/DDBJ databases">
        <title>Description of novel Gluconacetobacter.</title>
        <authorList>
            <person name="Sombolestani A."/>
        </authorList>
    </citation>
    <scope>NUCLEOTIDE SEQUENCE [LARGE SCALE GENOMIC DNA]</scope>
    <source>
        <strain evidence="2 3">LMG 27724</strain>
    </source>
</reference>
<protein>
    <submittedName>
        <fullName evidence="2">DUF2063 domain-containing protein</fullName>
    </submittedName>
</protein>
<comment type="caution">
    <text evidence="2">The sequence shown here is derived from an EMBL/GenBank/DDBJ whole genome shotgun (WGS) entry which is preliminary data.</text>
</comment>
<gene>
    <name evidence="2" type="ORF">HLH35_06595</name>
</gene>
<dbReference type="EMBL" id="JABEQE010000004">
    <property type="protein sequence ID" value="MBB2171791.1"/>
    <property type="molecule type" value="Genomic_DNA"/>
</dbReference>
<evidence type="ECO:0000313" key="3">
    <source>
        <dbReference type="Proteomes" id="UP000577891"/>
    </source>
</evidence>
<dbReference type="Proteomes" id="UP000577891">
    <property type="component" value="Unassembled WGS sequence"/>
</dbReference>
<dbReference type="InterPro" id="IPR044922">
    <property type="entry name" value="DUF2063_N_sf"/>
</dbReference>
<dbReference type="InterPro" id="IPR018640">
    <property type="entry name" value="DUF2063"/>
</dbReference>
<keyword evidence="3" id="KW-1185">Reference proteome</keyword>
<name>A0A7W4NZA6_9PROT</name>
<dbReference type="Pfam" id="PF09836">
    <property type="entry name" value="DUF2063"/>
    <property type="match status" value="1"/>
</dbReference>